<reference evidence="4" key="1">
    <citation type="submission" date="2021-07" db="EMBL/GenBank/DDBJ databases">
        <title>Complete genome sequence of Crassaminicella sp. 143-21, isolated from a deep-sea hydrothermal vent.</title>
        <authorList>
            <person name="Li X."/>
        </authorList>
    </citation>
    <scope>NUCLEOTIDE SEQUENCE</scope>
    <source>
        <strain evidence="4">143-21</strain>
    </source>
</reference>
<keyword evidence="2" id="KW-0732">Signal</keyword>
<gene>
    <name evidence="4" type="ORF">KVH43_11205</name>
</gene>
<dbReference type="RefSeq" id="WP_218282612.1">
    <property type="nucleotide sequence ID" value="NZ_CP078093.1"/>
</dbReference>
<protein>
    <submittedName>
        <fullName evidence="4">D-alanyl-D-alanine carboxypeptidase</fullName>
    </submittedName>
</protein>
<dbReference type="SMART" id="SM00936">
    <property type="entry name" value="PBP5_C"/>
    <property type="match status" value="1"/>
</dbReference>
<keyword evidence="4" id="KW-0121">Carboxypeptidase</keyword>
<feature type="transmembrane region" description="Helical" evidence="1">
    <location>
        <begin position="392"/>
        <end position="415"/>
    </location>
</feature>
<feature type="domain" description="Peptidase S11 D-Ala-D-Ala carboxypeptidase A C-terminal" evidence="3">
    <location>
        <begin position="284"/>
        <end position="375"/>
    </location>
</feature>
<feature type="chain" id="PRO_5045423841" evidence="2">
    <location>
        <begin position="23"/>
        <end position="445"/>
    </location>
</feature>
<keyword evidence="1" id="KW-0812">Transmembrane</keyword>
<name>A0ABX8RDC9_9CLOT</name>
<proteinExistence type="predicted"/>
<evidence type="ECO:0000313" key="4">
    <source>
        <dbReference type="EMBL" id="QXM05915.1"/>
    </source>
</evidence>
<accession>A0ABX8RDC9</accession>
<dbReference type="InterPro" id="IPR012907">
    <property type="entry name" value="Peptidase_S11_C"/>
</dbReference>
<dbReference type="EMBL" id="CP078093">
    <property type="protein sequence ID" value="QXM05915.1"/>
    <property type="molecule type" value="Genomic_DNA"/>
</dbReference>
<organism evidence="4 5">
    <name type="scientific">Crassaminicella indica</name>
    <dbReference type="NCBI Taxonomy" id="2855394"/>
    <lineage>
        <taxon>Bacteria</taxon>
        <taxon>Bacillati</taxon>
        <taxon>Bacillota</taxon>
        <taxon>Clostridia</taxon>
        <taxon>Eubacteriales</taxon>
        <taxon>Clostridiaceae</taxon>
        <taxon>Crassaminicella</taxon>
    </lineage>
</organism>
<dbReference type="Pfam" id="PF07943">
    <property type="entry name" value="PBP5_C"/>
    <property type="match status" value="1"/>
</dbReference>
<keyword evidence="5" id="KW-1185">Reference proteome</keyword>
<evidence type="ECO:0000259" key="3">
    <source>
        <dbReference type="SMART" id="SM00936"/>
    </source>
</evidence>
<evidence type="ECO:0000256" key="1">
    <source>
        <dbReference type="SAM" id="Phobius"/>
    </source>
</evidence>
<dbReference type="InterPro" id="IPR001967">
    <property type="entry name" value="Peptidase_S11_N"/>
</dbReference>
<evidence type="ECO:0000256" key="2">
    <source>
        <dbReference type="SAM" id="SignalP"/>
    </source>
</evidence>
<feature type="signal peptide" evidence="2">
    <location>
        <begin position="1"/>
        <end position="22"/>
    </location>
</feature>
<sequence length="445" mass="50796">MKKLILFFTILFTIINTTTTFAISSPPNITAPSAILIDADTGDILYEKNAHTQMYPASTTKIMTAILTLENANLKDKIIIDKDTPFTEGTRIYVMEGEEFTVEQLLYALLIDSANDAAVALAKHVSGSVEEFAKLMNKKAKELGAKNTHFVNPNGLSDDQHLTTAYDLAMIAKYAMTIPKFREIVKTIRYKIPPTNKQVETRYFKNKNKFLWSSSKILYKGKWIPIKYDIVEGIKTGYTSVAKQCLVALAKKDGHRIISVVLKAEGKNLWVDSRTLIDYGFENFKFVKLINEKERIKSISIRNGVVQQLDLITQNKLYKAIPKDQNLPTINKSITFNKDVKAPIKKGQVLGKVAFTFGPKKLGEVNLVAAKAIAPREGLTSIFYFDSWKKTIFYFILTFVLLFLVWRTIVTMIRLQKRKKRLLRKNKLKKYSSDYMSLKKHKYDK</sequence>
<dbReference type="PANTHER" id="PTHR21581:SF33">
    <property type="entry name" value="D-ALANYL-D-ALANINE CARBOXYPEPTIDASE DACB"/>
    <property type="match status" value="1"/>
</dbReference>
<dbReference type="GO" id="GO:0004180">
    <property type="term" value="F:carboxypeptidase activity"/>
    <property type="evidence" value="ECO:0007669"/>
    <property type="project" value="UniProtKB-KW"/>
</dbReference>
<dbReference type="Pfam" id="PF00768">
    <property type="entry name" value="Peptidase_S11"/>
    <property type="match status" value="1"/>
</dbReference>
<dbReference type="Proteomes" id="UP000886818">
    <property type="component" value="Chromosome"/>
</dbReference>
<keyword evidence="4" id="KW-0645">Protease</keyword>
<keyword evidence="1" id="KW-0472">Membrane</keyword>
<evidence type="ECO:0000313" key="5">
    <source>
        <dbReference type="Proteomes" id="UP000886818"/>
    </source>
</evidence>
<keyword evidence="4" id="KW-0378">Hydrolase</keyword>
<dbReference type="PANTHER" id="PTHR21581">
    <property type="entry name" value="D-ALANYL-D-ALANINE CARBOXYPEPTIDASE"/>
    <property type="match status" value="1"/>
</dbReference>
<keyword evidence="1" id="KW-1133">Transmembrane helix</keyword>